<dbReference type="InterPro" id="IPR006603">
    <property type="entry name" value="PQ-loop_rpt"/>
</dbReference>
<evidence type="ECO:0000313" key="7">
    <source>
        <dbReference type="Proteomes" id="UP000241546"/>
    </source>
</evidence>
<dbReference type="AlphaFoldDB" id="A0A2T4BG10"/>
<sequence length="151" mass="16884">MYGIGPASQERLRERPTRPDTKDISMAAWICVILPQKIVNYRAKSTDGLSIFFLVTMKAVEPSARVKQMKMREACKQRELLAKHGMKGRSFQGVKKGQQEAPSMAYDLWQSTPSSPEGRESRGHYQVEDKEGWVLQQCLPLSEAISGGGPS</sequence>
<keyword evidence="4" id="KW-0472">Membrane</keyword>
<keyword evidence="3" id="KW-1133">Transmembrane helix</keyword>
<accession>A0A2T4BG10</accession>
<evidence type="ECO:0000256" key="3">
    <source>
        <dbReference type="ARBA" id="ARBA00022989"/>
    </source>
</evidence>
<dbReference type="RefSeq" id="XP_024751577.1">
    <property type="nucleotide sequence ID" value="XM_024893333.1"/>
</dbReference>
<protein>
    <submittedName>
        <fullName evidence="6">Uncharacterized protein</fullName>
    </submittedName>
</protein>
<evidence type="ECO:0000313" key="6">
    <source>
        <dbReference type="EMBL" id="PTB68257.1"/>
    </source>
</evidence>
<proteinExistence type="predicted"/>
<evidence type="ECO:0000256" key="2">
    <source>
        <dbReference type="ARBA" id="ARBA00022692"/>
    </source>
</evidence>
<dbReference type="GeneID" id="36601451"/>
<dbReference type="EMBL" id="KZ680210">
    <property type="protein sequence ID" value="PTB68257.1"/>
    <property type="molecule type" value="Genomic_DNA"/>
</dbReference>
<keyword evidence="7" id="KW-1185">Reference proteome</keyword>
<organism evidence="6 7">
    <name type="scientific">Trichoderma citrinoviride</name>
    <dbReference type="NCBI Taxonomy" id="58853"/>
    <lineage>
        <taxon>Eukaryota</taxon>
        <taxon>Fungi</taxon>
        <taxon>Dikarya</taxon>
        <taxon>Ascomycota</taxon>
        <taxon>Pezizomycotina</taxon>
        <taxon>Sordariomycetes</taxon>
        <taxon>Hypocreomycetidae</taxon>
        <taxon>Hypocreales</taxon>
        <taxon>Hypocreaceae</taxon>
        <taxon>Trichoderma</taxon>
    </lineage>
</organism>
<keyword evidence="2" id="KW-0812">Transmembrane</keyword>
<feature type="region of interest" description="Disordered" evidence="5">
    <location>
        <begin position="86"/>
        <end position="125"/>
    </location>
</feature>
<comment type="subcellular location">
    <subcellularLocation>
        <location evidence="1">Membrane</location>
        <topology evidence="1">Multi-pass membrane protein</topology>
    </subcellularLocation>
</comment>
<evidence type="ECO:0000256" key="4">
    <source>
        <dbReference type="ARBA" id="ARBA00023136"/>
    </source>
</evidence>
<evidence type="ECO:0000256" key="1">
    <source>
        <dbReference type="ARBA" id="ARBA00004141"/>
    </source>
</evidence>
<name>A0A2T4BG10_9HYPO</name>
<dbReference type="GO" id="GO:0016020">
    <property type="term" value="C:membrane"/>
    <property type="evidence" value="ECO:0007669"/>
    <property type="project" value="UniProtKB-SubCell"/>
</dbReference>
<dbReference type="Pfam" id="PF04193">
    <property type="entry name" value="PQ-loop"/>
    <property type="match status" value="1"/>
</dbReference>
<dbReference type="Proteomes" id="UP000241546">
    <property type="component" value="Unassembled WGS sequence"/>
</dbReference>
<dbReference type="OrthoDB" id="8048523at2759"/>
<reference evidence="7" key="1">
    <citation type="submission" date="2016-07" db="EMBL/GenBank/DDBJ databases">
        <title>Multiple horizontal gene transfer events from other fungi enriched the ability of initially mycotrophic Trichoderma (Ascomycota) to feed on dead plant biomass.</title>
        <authorList>
            <consortium name="DOE Joint Genome Institute"/>
            <person name="Atanasova L."/>
            <person name="Chenthamara K."/>
            <person name="Zhang J."/>
            <person name="Grujic M."/>
            <person name="Henrissat B."/>
            <person name="Kuo A."/>
            <person name="Aerts A."/>
            <person name="Salamov A."/>
            <person name="Lipzen A."/>
            <person name="Labutti K."/>
            <person name="Barry K."/>
            <person name="Miao Y."/>
            <person name="Rahimi M.J."/>
            <person name="Shen Q."/>
            <person name="Grigoriev I.V."/>
            <person name="Kubicek C.P."/>
            <person name="Druzhinina I.S."/>
        </authorList>
    </citation>
    <scope>NUCLEOTIDE SEQUENCE [LARGE SCALE GENOMIC DNA]</scope>
    <source>
        <strain evidence="7">TUCIM 6016</strain>
    </source>
</reference>
<evidence type="ECO:0000256" key="5">
    <source>
        <dbReference type="SAM" id="MobiDB-lite"/>
    </source>
</evidence>
<gene>
    <name evidence="6" type="ORF">BBK36DRAFT_1139755</name>
</gene>